<evidence type="ECO:0000313" key="1">
    <source>
        <dbReference type="EMBL" id="MDF0589578.1"/>
    </source>
</evidence>
<gene>
    <name evidence="1" type="ORF">P0O15_00075</name>
</gene>
<comment type="caution">
    <text evidence="1">The sequence shown here is derived from an EMBL/GenBank/DDBJ whole genome shotgun (WGS) entry which is preliminary data.</text>
</comment>
<dbReference type="Gene3D" id="3.30.530.20">
    <property type="match status" value="1"/>
</dbReference>
<reference evidence="1 2" key="1">
    <citation type="submission" date="2023-03" db="EMBL/GenBank/DDBJ databases">
        <title>WGS of Methanotrichaceae archaeon Mx.</title>
        <authorList>
            <person name="Sorokin D.Y."/>
            <person name="Merkel A.Y."/>
        </authorList>
    </citation>
    <scope>NUCLEOTIDE SEQUENCE [LARGE SCALE GENOMIC DNA]</scope>
    <source>
        <strain evidence="1 2">Mx</strain>
    </source>
</reference>
<protein>
    <submittedName>
        <fullName evidence="1">SRPBCC domain-containing protein</fullName>
    </submittedName>
</protein>
<dbReference type="SUPFAM" id="SSF55961">
    <property type="entry name" value="Bet v1-like"/>
    <property type="match status" value="1"/>
</dbReference>
<dbReference type="PANTHER" id="PTHR36166">
    <property type="entry name" value="CHROMOSOME 9, WHOLE GENOME SHOTGUN SEQUENCE"/>
    <property type="match status" value="1"/>
</dbReference>
<dbReference type="PANTHER" id="PTHR36166:SF1">
    <property type="entry name" value="SRPBCC DOMAIN-CONTAINING PROTEIN"/>
    <property type="match status" value="1"/>
</dbReference>
<dbReference type="Proteomes" id="UP001220010">
    <property type="component" value="Unassembled WGS sequence"/>
</dbReference>
<sequence>MFREEISDEIEVLAGAGAVWRVLTDFEGYSEWNTFIRPVVGAAEVGARLRVQVRPPGGRAMAFRPRLTAVVPQRELRWKGWLWAPGLLDGEHVFEIEPLGPDKVRFVQREIFRGLLVPLVSKKTLDQIVAGFGDMNRALKERVEESRSIGP</sequence>
<dbReference type="Pfam" id="PF10604">
    <property type="entry name" value="Polyketide_cyc2"/>
    <property type="match status" value="1"/>
</dbReference>
<evidence type="ECO:0000313" key="2">
    <source>
        <dbReference type="Proteomes" id="UP001220010"/>
    </source>
</evidence>
<name>A0ABT5X4E6_9EURY</name>
<accession>A0ABT5X4E6</accession>
<dbReference type="RefSeq" id="WP_316965340.1">
    <property type="nucleotide sequence ID" value="NZ_JARFPK010000001.1"/>
</dbReference>
<dbReference type="EMBL" id="JARFPK010000001">
    <property type="protein sequence ID" value="MDF0589578.1"/>
    <property type="molecule type" value="Genomic_DNA"/>
</dbReference>
<organism evidence="1 2">
    <name type="scientific">Candidatus Methanocrinis natronophilus</name>
    <dbReference type="NCBI Taxonomy" id="3033396"/>
    <lineage>
        <taxon>Archaea</taxon>
        <taxon>Methanobacteriati</taxon>
        <taxon>Methanobacteriota</taxon>
        <taxon>Stenosarchaea group</taxon>
        <taxon>Methanomicrobia</taxon>
        <taxon>Methanotrichales</taxon>
        <taxon>Methanotrichaceae</taxon>
        <taxon>Methanocrinis</taxon>
    </lineage>
</organism>
<keyword evidence="2" id="KW-1185">Reference proteome</keyword>
<proteinExistence type="predicted"/>
<dbReference type="InterPro" id="IPR023393">
    <property type="entry name" value="START-like_dom_sf"/>
</dbReference>
<dbReference type="InterPro" id="IPR019587">
    <property type="entry name" value="Polyketide_cyclase/dehydratase"/>
</dbReference>
<dbReference type="CDD" id="cd07822">
    <property type="entry name" value="SRPBCC_4"/>
    <property type="match status" value="1"/>
</dbReference>